<accession>A0ABP9ML73</accession>
<dbReference type="PROSITE" id="PS00188">
    <property type="entry name" value="BIOTIN"/>
    <property type="match status" value="1"/>
</dbReference>
<dbReference type="SUPFAM" id="SSF51230">
    <property type="entry name" value="Single hybrid motif"/>
    <property type="match status" value="1"/>
</dbReference>
<dbReference type="Proteomes" id="UP001500631">
    <property type="component" value="Unassembled WGS sequence"/>
</dbReference>
<dbReference type="InterPro" id="IPR001882">
    <property type="entry name" value="Biotin_BS"/>
</dbReference>
<dbReference type="EMBL" id="BAABKE010000003">
    <property type="protein sequence ID" value="GAA5098381.1"/>
    <property type="molecule type" value="Genomic_DNA"/>
</dbReference>
<dbReference type="InterPro" id="IPR050709">
    <property type="entry name" value="Biotin_Carboxyl_Carrier/Decarb"/>
</dbReference>
<reference evidence="12" key="1">
    <citation type="journal article" date="2019" name="Int. J. Syst. Evol. Microbiol.">
        <title>The Global Catalogue of Microorganisms (GCM) 10K type strain sequencing project: providing services to taxonomists for standard genome sequencing and annotation.</title>
        <authorList>
            <consortium name="The Broad Institute Genomics Platform"/>
            <consortium name="The Broad Institute Genome Sequencing Center for Infectious Disease"/>
            <person name="Wu L."/>
            <person name="Ma J."/>
        </authorList>
    </citation>
    <scope>NUCLEOTIDE SEQUENCE [LARGE SCALE GENOMIC DNA]</scope>
    <source>
        <strain evidence="12">JCM 18424</strain>
    </source>
</reference>
<dbReference type="Gene3D" id="2.40.50.100">
    <property type="match status" value="1"/>
</dbReference>
<dbReference type="PANTHER" id="PTHR45266:SF3">
    <property type="entry name" value="OXALOACETATE DECARBOXYLASE ALPHA CHAIN"/>
    <property type="match status" value="1"/>
</dbReference>
<comment type="pathway">
    <text evidence="2 9">Lipid metabolism; fatty acid biosynthesis.</text>
</comment>
<dbReference type="Pfam" id="PF00364">
    <property type="entry name" value="Biotin_lipoyl"/>
    <property type="match status" value="1"/>
</dbReference>
<gene>
    <name evidence="11" type="primary">accB</name>
    <name evidence="11" type="ORF">GCM10023338_10800</name>
</gene>
<keyword evidence="4 9" id="KW-0444">Lipid biosynthesis</keyword>
<comment type="caution">
    <text evidence="11">The sequence shown here is derived from an EMBL/GenBank/DDBJ whole genome shotgun (WGS) entry which is preliminary data.</text>
</comment>
<keyword evidence="6 9" id="KW-0443">Lipid metabolism</keyword>
<protein>
    <recommendedName>
        <fullName evidence="3 9">Biotin carboxyl carrier protein of acetyl-CoA carboxylase</fullName>
    </recommendedName>
</protein>
<name>A0ABP9ML73_9GAMM</name>
<evidence type="ECO:0000313" key="12">
    <source>
        <dbReference type="Proteomes" id="UP001500631"/>
    </source>
</evidence>
<dbReference type="NCBIfam" id="TIGR00531">
    <property type="entry name" value="BCCP"/>
    <property type="match status" value="1"/>
</dbReference>
<keyword evidence="7 9" id="KW-0275">Fatty acid biosynthesis</keyword>
<evidence type="ECO:0000256" key="6">
    <source>
        <dbReference type="ARBA" id="ARBA00023098"/>
    </source>
</evidence>
<dbReference type="InterPro" id="IPR011053">
    <property type="entry name" value="Single_hybrid_motif"/>
</dbReference>
<evidence type="ECO:0000256" key="2">
    <source>
        <dbReference type="ARBA" id="ARBA00005194"/>
    </source>
</evidence>
<keyword evidence="5 9" id="KW-0276">Fatty acid metabolism</keyword>
<feature type="domain" description="Lipoyl-binding" evidence="10">
    <location>
        <begin position="82"/>
        <end position="158"/>
    </location>
</feature>
<dbReference type="PROSITE" id="PS50968">
    <property type="entry name" value="BIOTINYL_LIPOYL"/>
    <property type="match status" value="1"/>
</dbReference>
<evidence type="ECO:0000256" key="8">
    <source>
        <dbReference type="ARBA" id="ARBA00023267"/>
    </source>
</evidence>
<dbReference type="PANTHER" id="PTHR45266">
    <property type="entry name" value="OXALOACETATE DECARBOXYLASE ALPHA CHAIN"/>
    <property type="match status" value="1"/>
</dbReference>
<evidence type="ECO:0000256" key="1">
    <source>
        <dbReference type="ARBA" id="ARBA00003761"/>
    </source>
</evidence>
<evidence type="ECO:0000313" key="11">
    <source>
        <dbReference type="EMBL" id="GAA5098381.1"/>
    </source>
</evidence>
<sequence length="158" mass="16714">MDIRKIKNLIDLVDESTISEIEIIEGEGSIRISRNTQGTTVAQVAPAIPAFNPMQQIVATTAAPQAAAPQAATPSTPALPEGKVIRSPMVGTFYTAASPTSKAFTGVGETVNIGDTVCIVEAMKMFNQIEAEISGKVVSILVQNGEPVEFDQPLFILE</sequence>
<evidence type="ECO:0000259" key="10">
    <source>
        <dbReference type="PROSITE" id="PS50968"/>
    </source>
</evidence>
<dbReference type="InterPro" id="IPR001249">
    <property type="entry name" value="AcCoA_biotinCC"/>
</dbReference>
<organism evidence="11 12">
    <name type="scientific">Wohlfahrtiimonas larvae</name>
    <dbReference type="NCBI Taxonomy" id="1157986"/>
    <lineage>
        <taxon>Bacteria</taxon>
        <taxon>Pseudomonadati</taxon>
        <taxon>Pseudomonadota</taxon>
        <taxon>Gammaproteobacteria</taxon>
        <taxon>Cardiobacteriales</taxon>
        <taxon>Ignatzschineriaceae</taxon>
        <taxon>Wohlfahrtiimonas</taxon>
    </lineage>
</organism>
<evidence type="ECO:0000256" key="3">
    <source>
        <dbReference type="ARBA" id="ARBA00017562"/>
    </source>
</evidence>
<evidence type="ECO:0000256" key="4">
    <source>
        <dbReference type="ARBA" id="ARBA00022516"/>
    </source>
</evidence>
<dbReference type="PRINTS" id="PR01071">
    <property type="entry name" value="ACOABIOTINCC"/>
</dbReference>
<evidence type="ECO:0000256" key="7">
    <source>
        <dbReference type="ARBA" id="ARBA00023160"/>
    </source>
</evidence>
<comment type="function">
    <text evidence="1 9">This protein is a component of the acetyl coenzyme A carboxylase complex; first, biotin carboxylase catalyzes the carboxylation of the carrier protein and then the transcarboxylase transfers the carboxyl group to form malonyl-CoA.</text>
</comment>
<proteinExistence type="predicted"/>
<keyword evidence="12" id="KW-1185">Reference proteome</keyword>
<dbReference type="RefSeq" id="WP_077925109.1">
    <property type="nucleotide sequence ID" value="NZ_BAABKE010000003.1"/>
</dbReference>
<evidence type="ECO:0000256" key="5">
    <source>
        <dbReference type="ARBA" id="ARBA00022832"/>
    </source>
</evidence>
<keyword evidence="8 9" id="KW-0092">Biotin</keyword>
<evidence type="ECO:0000256" key="9">
    <source>
        <dbReference type="RuleBase" id="RU364072"/>
    </source>
</evidence>
<dbReference type="CDD" id="cd06850">
    <property type="entry name" value="biotinyl_domain"/>
    <property type="match status" value="1"/>
</dbReference>
<dbReference type="InterPro" id="IPR000089">
    <property type="entry name" value="Biotin_lipoyl"/>
</dbReference>